<comment type="caution">
    <text evidence="1">The sequence shown here is derived from an EMBL/GenBank/DDBJ whole genome shotgun (WGS) entry which is preliminary data.</text>
</comment>
<sequence length="197" mass="21403">MGLRVDSPILRFSLISNKALFKLSSLSLKIESGGVTHDPITTTSSVSGFSHAFHKWKQKQSGTIIHLIPEASFAFLSGTRYGRLSSENESKCLLKYTGPAFTALSPFVGNGGPRLAHGAGWPCSRRRCPGYTYGILPMMGRECFTGYSGIGEKFPVIWTRGSAVLGSRYLRSWATKAVSAASRANEAVHYSKWAGFS</sequence>
<protein>
    <submittedName>
        <fullName evidence="1">Uncharacterized protein</fullName>
    </submittedName>
</protein>
<name>A0A2I0IBU6_PUNGR</name>
<evidence type="ECO:0000313" key="2">
    <source>
        <dbReference type="Proteomes" id="UP000233551"/>
    </source>
</evidence>
<keyword evidence="2" id="KW-1185">Reference proteome</keyword>
<reference evidence="1 2" key="1">
    <citation type="submission" date="2017-11" db="EMBL/GenBank/DDBJ databases">
        <title>De-novo sequencing of pomegranate (Punica granatum L.) genome.</title>
        <authorList>
            <person name="Akparov Z."/>
            <person name="Amiraslanov A."/>
            <person name="Hajiyeva S."/>
            <person name="Abbasov M."/>
            <person name="Kaur K."/>
            <person name="Hamwieh A."/>
            <person name="Solovyev V."/>
            <person name="Salamov A."/>
            <person name="Braich B."/>
            <person name="Kosarev P."/>
            <person name="Mahmoud A."/>
            <person name="Hajiyev E."/>
            <person name="Babayeva S."/>
            <person name="Izzatullayeva V."/>
            <person name="Mammadov A."/>
            <person name="Mammadov A."/>
            <person name="Sharifova S."/>
            <person name="Ojaghi J."/>
            <person name="Eynullazada K."/>
            <person name="Bayramov B."/>
            <person name="Abdulazimova A."/>
            <person name="Shahmuradov I."/>
        </authorList>
    </citation>
    <scope>NUCLEOTIDE SEQUENCE [LARGE SCALE GENOMIC DNA]</scope>
    <source>
        <strain evidence="2">cv. AG2017</strain>
        <tissue evidence="1">Leaf</tissue>
    </source>
</reference>
<accession>A0A2I0IBU6</accession>
<evidence type="ECO:0000313" key="1">
    <source>
        <dbReference type="EMBL" id="PKI41468.1"/>
    </source>
</evidence>
<organism evidence="1 2">
    <name type="scientific">Punica granatum</name>
    <name type="common">Pomegranate</name>
    <dbReference type="NCBI Taxonomy" id="22663"/>
    <lineage>
        <taxon>Eukaryota</taxon>
        <taxon>Viridiplantae</taxon>
        <taxon>Streptophyta</taxon>
        <taxon>Embryophyta</taxon>
        <taxon>Tracheophyta</taxon>
        <taxon>Spermatophyta</taxon>
        <taxon>Magnoliopsida</taxon>
        <taxon>eudicotyledons</taxon>
        <taxon>Gunneridae</taxon>
        <taxon>Pentapetalae</taxon>
        <taxon>rosids</taxon>
        <taxon>malvids</taxon>
        <taxon>Myrtales</taxon>
        <taxon>Lythraceae</taxon>
        <taxon>Punica</taxon>
    </lineage>
</organism>
<gene>
    <name evidence="1" type="ORF">CRG98_038143</name>
</gene>
<dbReference type="AlphaFoldDB" id="A0A2I0IBU6"/>
<proteinExistence type="predicted"/>
<dbReference type="Proteomes" id="UP000233551">
    <property type="component" value="Unassembled WGS sequence"/>
</dbReference>
<dbReference type="EMBL" id="PGOL01003367">
    <property type="protein sequence ID" value="PKI41468.1"/>
    <property type="molecule type" value="Genomic_DNA"/>
</dbReference>